<dbReference type="Proteomes" id="UP001465755">
    <property type="component" value="Unassembled WGS sequence"/>
</dbReference>
<gene>
    <name evidence="3" type="ORF">WJX73_006943</name>
</gene>
<proteinExistence type="predicted"/>
<dbReference type="Gene3D" id="1.25.10.10">
    <property type="entry name" value="Leucine-rich Repeat Variant"/>
    <property type="match status" value="1"/>
</dbReference>
<dbReference type="GO" id="GO:0000226">
    <property type="term" value="P:microtubule cytoskeleton organization"/>
    <property type="evidence" value="ECO:0007669"/>
    <property type="project" value="TreeGrafter"/>
</dbReference>
<feature type="region of interest" description="Disordered" evidence="1">
    <location>
        <begin position="108"/>
        <end position="169"/>
    </location>
</feature>
<dbReference type="Pfam" id="PF12348">
    <property type="entry name" value="CLASP_N"/>
    <property type="match status" value="1"/>
</dbReference>
<feature type="domain" description="TOG" evidence="2">
    <location>
        <begin position="182"/>
        <end position="431"/>
    </location>
</feature>
<organism evidence="3 4">
    <name type="scientific">Symbiochloris irregularis</name>
    <dbReference type="NCBI Taxonomy" id="706552"/>
    <lineage>
        <taxon>Eukaryota</taxon>
        <taxon>Viridiplantae</taxon>
        <taxon>Chlorophyta</taxon>
        <taxon>core chlorophytes</taxon>
        <taxon>Trebouxiophyceae</taxon>
        <taxon>Trebouxiales</taxon>
        <taxon>Trebouxiaceae</taxon>
        <taxon>Symbiochloris</taxon>
    </lineage>
</organism>
<dbReference type="SUPFAM" id="SSF48371">
    <property type="entry name" value="ARM repeat"/>
    <property type="match status" value="1"/>
</dbReference>
<feature type="region of interest" description="Disordered" evidence="1">
    <location>
        <begin position="422"/>
        <end position="446"/>
    </location>
</feature>
<accession>A0AAW1NWM6</accession>
<dbReference type="InterPro" id="IPR034085">
    <property type="entry name" value="TOG"/>
</dbReference>
<dbReference type="InterPro" id="IPR024395">
    <property type="entry name" value="CLASP_N_dom"/>
</dbReference>
<dbReference type="PANTHER" id="PTHR21567">
    <property type="entry name" value="CLASP"/>
    <property type="match status" value="1"/>
</dbReference>
<evidence type="ECO:0000313" key="3">
    <source>
        <dbReference type="EMBL" id="KAK9797407.1"/>
    </source>
</evidence>
<dbReference type="SMART" id="SM01349">
    <property type="entry name" value="TOG"/>
    <property type="match status" value="1"/>
</dbReference>
<dbReference type="InterPro" id="IPR011989">
    <property type="entry name" value="ARM-like"/>
</dbReference>
<evidence type="ECO:0000256" key="1">
    <source>
        <dbReference type="SAM" id="MobiDB-lite"/>
    </source>
</evidence>
<dbReference type="EMBL" id="JALJOQ010000107">
    <property type="protein sequence ID" value="KAK9797407.1"/>
    <property type="molecule type" value="Genomic_DNA"/>
</dbReference>
<evidence type="ECO:0000259" key="2">
    <source>
        <dbReference type="SMART" id="SM01349"/>
    </source>
</evidence>
<name>A0AAW1NWM6_9CHLO</name>
<keyword evidence="4" id="KW-1185">Reference proteome</keyword>
<dbReference type="GO" id="GO:0005881">
    <property type="term" value="C:cytoplasmic microtubule"/>
    <property type="evidence" value="ECO:0007669"/>
    <property type="project" value="TreeGrafter"/>
</dbReference>
<dbReference type="GO" id="GO:0008017">
    <property type="term" value="F:microtubule binding"/>
    <property type="evidence" value="ECO:0007669"/>
    <property type="project" value="TreeGrafter"/>
</dbReference>
<protein>
    <recommendedName>
        <fullName evidence="2">TOG domain-containing protein</fullName>
    </recommendedName>
</protein>
<reference evidence="3 4" key="1">
    <citation type="journal article" date="2024" name="Nat. Commun.">
        <title>Phylogenomics reveals the evolutionary origins of lichenization in chlorophyte algae.</title>
        <authorList>
            <person name="Puginier C."/>
            <person name="Libourel C."/>
            <person name="Otte J."/>
            <person name="Skaloud P."/>
            <person name="Haon M."/>
            <person name="Grisel S."/>
            <person name="Petersen M."/>
            <person name="Berrin J.G."/>
            <person name="Delaux P.M."/>
            <person name="Dal Grande F."/>
            <person name="Keller J."/>
        </authorList>
    </citation>
    <scope>NUCLEOTIDE SEQUENCE [LARGE SCALE GENOMIC DNA]</scope>
    <source>
        <strain evidence="3 4">SAG 2036</strain>
    </source>
</reference>
<dbReference type="AlphaFoldDB" id="A0AAW1NWM6"/>
<dbReference type="PANTHER" id="PTHR21567:SF87">
    <property type="entry name" value="CRESCERIN-LIKE PROTEIN CHE-12"/>
    <property type="match status" value="1"/>
</dbReference>
<evidence type="ECO:0000313" key="4">
    <source>
        <dbReference type="Proteomes" id="UP001465755"/>
    </source>
</evidence>
<dbReference type="InterPro" id="IPR016024">
    <property type="entry name" value="ARM-type_fold"/>
</dbReference>
<feature type="compositionally biased region" description="Low complexity" evidence="1">
    <location>
        <begin position="114"/>
        <end position="139"/>
    </location>
</feature>
<comment type="caution">
    <text evidence="3">The sequence shown here is derived from an EMBL/GenBank/DDBJ whole genome shotgun (WGS) entry which is preliminary data.</text>
</comment>
<sequence length="446" mass="47388">MASLVVLECDVDNSGAGQPNGITNKLQTLKLRQQESRRVAKARLSQQTNALDLDQGPMELAGSAMPIVRRSSDLRSQMAGKAMQAPVAPSEEFIGSQVYRTPFEEAGSRMSGFTAPDSRPTTSSSARSISSRPSGSRPATSSSNRGGPVARITSQSAERPGSAASMGSLQSQDLAPYEDLGPFLNPDAVLQTVLNSLAAANVAKRLELDWQAQNEAIQDARRLVQHHPEVVEPNLHPLMGVLLPAVDALRSQTAKDALSLLLDMVQAFGRALDPEVEAIVAALVKKAGEMSTAGRETFLAMEASNVLSVMTDLLSVSRVAAALIACSGHKAAPVKYKAALHLDGCLQGTNGQRLSGAQGMLAKVFKAAVQLLDEGREETRVYAKRVLWATAQLSSVTEPGGFDRMLKQLTNEDKRKKIAEFTSSSAGCPPPPNKYTAGATMARSAR</sequence>